<dbReference type="EMBL" id="CAJVPM010005253">
    <property type="protein sequence ID" value="CAG8521893.1"/>
    <property type="molecule type" value="Genomic_DNA"/>
</dbReference>
<dbReference type="Proteomes" id="UP000789860">
    <property type="component" value="Unassembled WGS sequence"/>
</dbReference>
<sequence>MPVFSFVLASLLNTYAIPDKVELQNEARMYALIVLGIAAINGISAHLKYYLLERASERWAIKLRHLGFGKVLRQPQSWFDASDHAVGKITTILVNDTDTTKNLIGHFIGNMTYGIVSLFGGMIWAFAIGWQLTLVGFGLVPILIITSELQAYVLQKYEKKQKVANEEAANLFYQMVSSIRTVFSLSIEKAMEEKFQFSLKVPYEIGFRKALICGFTLGLLESFNYFSKAITFWYGAQLVFQGIYDLKTMLQVWTLVIFCTTAASQMLATIPYFAKSKQAGKSVARLLSLSEEDTLSGKKLDNMQGKVEFRDIHFSYPGRSDTKILNGLNLELQPGESVALVGRSGNGKSTVATLLQRSYDLNEGTILLDNEPLKNIQLHWLREQIGIVSQEPILFDMTVRENITYGKEDATIEEIENVAKQVNMHEFIKTLPNGYETKLGSSGTQLSGGQKQRLSIARVLIRNPKILILDEATSALDASNEQIIQETLSQVQKNRTTLVITHRLNNIKNMDKIALVEAGQISEIGTHRELMSLKKGYFELAISGNI</sequence>
<accession>A0ACA9LC67</accession>
<gene>
    <name evidence="1" type="ORF">SCALOS_LOCUS4103</name>
</gene>
<reference evidence="1" key="1">
    <citation type="submission" date="2021-06" db="EMBL/GenBank/DDBJ databases">
        <authorList>
            <person name="Kallberg Y."/>
            <person name="Tangrot J."/>
            <person name="Rosling A."/>
        </authorList>
    </citation>
    <scope>NUCLEOTIDE SEQUENCE</scope>
    <source>
        <strain evidence="1">AU212A</strain>
    </source>
</reference>
<comment type="caution">
    <text evidence="1">The sequence shown here is derived from an EMBL/GenBank/DDBJ whole genome shotgun (WGS) entry which is preliminary data.</text>
</comment>
<name>A0ACA9LC67_9GLOM</name>
<organism evidence="1 2">
    <name type="scientific">Scutellospora calospora</name>
    <dbReference type="NCBI Taxonomy" id="85575"/>
    <lineage>
        <taxon>Eukaryota</taxon>
        <taxon>Fungi</taxon>
        <taxon>Fungi incertae sedis</taxon>
        <taxon>Mucoromycota</taxon>
        <taxon>Glomeromycotina</taxon>
        <taxon>Glomeromycetes</taxon>
        <taxon>Diversisporales</taxon>
        <taxon>Gigasporaceae</taxon>
        <taxon>Scutellospora</taxon>
    </lineage>
</organism>
<evidence type="ECO:0000313" key="2">
    <source>
        <dbReference type="Proteomes" id="UP000789860"/>
    </source>
</evidence>
<evidence type="ECO:0000313" key="1">
    <source>
        <dbReference type="EMBL" id="CAG8521893.1"/>
    </source>
</evidence>
<proteinExistence type="predicted"/>
<keyword evidence="2" id="KW-1185">Reference proteome</keyword>
<protein>
    <submittedName>
        <fullName evidence="1">9323_t:CDS:1</fullName>
    </submittedName>
</protein>